<proteinExistence type="predicted"/>
<accession>A0ABW5QBQ2</accession>
<comment type="caution">
    <text evidence="1">The sequence shown here is derived from an EMBL/GenBank/DDBJ whole genome shotgun (WGS) entry which is preliminary data.</text>
</comment>
<gene>
    <name evidence="1" type="ORF">ACFSW4_11125</name>
</gene>
<dbReference type="RefSeq" id="WP_054754693.1">
    <property type="nucleotide sequence ID" value="NZ_JBHUMZ010000024.1"/>
</dbReference>
<dbReference type="Proteomes" id="UP001597452">
    <property type="component" value="Unassembled WGS sequence"/>
</dbReference>
<dbReference type="EMBL" id="JBHUMZ010000024">
    <property type="protein sequence ID" value="MFD2639421.1"/>
    <property type="molecule type" value="Genomic_DNA"/>
</dbReference>
<evidence type="ECO:0000313" key="1">
    <source>
        <dbReference type="EMBL" id="MFD2639421.1"/>
    </source>
</evidence>
<keyword evidence="2" id="KW-1185">Reference proteome</keyword>
<evidence type="ECO:0000313" key="2">
    <source>
        <dbReference type="Proteomes" id="UP001597452"/>
    </source>
</evidence>
<name>A0ABW5QBQ2_9BACI</name>
<reference evidence="2" key="1">
    <citation type="journal article" date="2019" name="Int. J. Syst. Evol. Microbiol.">
        <title>The Global Catalogue of Microorganisms (GCM) 10K type strain sequencing project: providing services to taxonomists for standard genome sequencing and annotation.</title>
        <authorList>
            <consortium name="The Broad Institute Genomics Platform"/>
            <consortium name="The Broad Institute Genome Sequencing Center for Infectious Disease"/>
            <person name="Wu L."/>
            <person name="Ma J."/>
        </authorList>
    </citation>
    <scope>NUCLEOTIDE SEQUENCE [LARGE SCALE GENOMIC DNA]</scope>
    <source>
        <strain evidence="2">TISTR 1571</strain>
    </source>
</reference>
<organism evidence="1 2">
    <name type="scientific">Piscibacillus salipiscarius</name>
    <dbReference type="NCBI Taxonomy" id="299480"/>
    <lineage>
        <taxon>Bacteria</taxon>
        <taxon>Bacillati</taxon>
        <taxon>Bacillota</taxon>
        <taxon>Bacilli</taxon>
        <taxon>Bacillales</taxon>
        <taxon>Bacillaceae</taxon>
        <taxon>Piscibacillus</taxon>
    </lineage>
</organism>
<sequence>MNVNIYNDELSVQHIDVDGVSTSSLFIIGDIEHLQLASRFDTPPESYVFENVFPFGPVSGGT</sequence>
<protein>
    <submittedName>
        <fullName evidence="1">Spore gernimation protein GerPD</fullName>
    </submittedName>
</protein>